<dbReference type="InterPro" id="IPR011990">
    <property type="entry name" value="TPR-like_helical_dom_sf"/>
</dbReference>
<dbReference type="PANTHER" id="PTHR45011">
    <property type="entry name" value="DAP3-BINDING CELL DEATH ENHANCER 1"/>
    <property type="match status" value="1"/>
</dbReference>
<dbReference type="AlphaFoldDB" id="F0Y418"/>
<organism evidence="2">
    <name type="scientific">Aureococcus anophagefferens</name>
    <name type="common">Harmful bloom alga</name>
    <dbReference type="NCBI Taxonomy" id="44056"/>
    <lineage>
        <taxon>Eukaryota</taxon>
        <taxon>Sar</taxon>
        <taxon>Stramenopiles</taxon>
        <taxon>Ochrophyta</taxon>
        <taxon>Pelagophyceae</taxon>
        <taxon>Pelagomonadales</taxon>
        <taxon>Pelagomonadaceae</taxon>
        <taxon>Aureococcus</taxon>
    </lineage>
</organism>
<dbReference type="SMART" id="SM00671">
    <property type="entry name" value="SEL1"/>
    <property type="match status" value="3"/>
</dbReference>
<dbReference type="KEGG" id="aaf:AURANDRAFT_6846"/>
<accession>F0Y418</accession>
<dbReference type="InterPro" id="IPR052748">
    <property type="entry name" value="ISR_Activator"/>
</dbReference>
<evidence type="ECO:0008006" key="3">
    <source>
        <dbReference type="Google" id="ProtNLM"/>
    </source>
</evidence>
<dbReference type="SUPFAM" id="SSF81901">
    <property type="entry name" value="HCP-like"/>
    <property type="match status" value="1"/>
</dbReference>
<evidence type="ECO:0000313" key="2">
    <source>
        <dbReference type="Proteomes" id="UP000002729"/>
    </source>
</evidence>
<dbReference type="InterPro" id="IPR006597">
    <property type="entry name" value="Sel1-like"/>
</dbReference>
<protein>
    <recommendedName>
        <fullName evidence="3">HCP-like protein</fullName>
    </recommendedName>
</protein>
<evidence type="ECO:0000313" key="1">
    <source>
        <dbReference type="EMBL" id="EGB10046.1"/>
    </source>
</evidence>
<dbReference type="RefSeq" id="XP_009034769.1">
    <property type="nucleotide sequence ID" value="XM_009036521.1"/>
</dbReference>
<dbReference type="EMBL" id="GL833124">
    <property type="protein sequence ID" value="EGB10046.1"/>
    <property type="molecule type" value="Genomic_DNA"/>
</dbReference>
<gene>
    <name evidence="1" type="ORF">AURANDRAFT_6846</name>
</gene>
<dbReference type="Proteomes" id="UP000002729">
    <property type="component" value="Unassembled WGS sequence"/>
</dbReference>
<proteinExistence type="predicted"/>
<reference evidence="1 2" key="1">
    <citation type="journal article" date="2011" name="Proc. Natl. Acad. Sci. U.S.A.">
        <title>Niche of harmful alga Aureococcus anophagefferens revealed through ecogenomics.</title>
        <authorList>
            <person name="Gobler C.J."/>
            <person name="Berry D.L."/>
            <person name="Dyhrman S.T."/>
            <person name="Wilhelm S.W."/>
            <person name="Salamov A."/>
            <person name="Lobanov A.V."/>
            <person name="Zhang Y."/>
            <person name="Collier J.L."/>
            <person name="Wurch L.L."/>
            <person name="Kustka A.B."/>
            <person name="Dill B.D."/>
            <person name="Shah M."/>
            <person name="VerBerkmoes N.C."/>
            <person name="Kuo A."/>
            <person name="Terry A."/>
            <person name="Pangilinan J."/>
            <person name="Lindquist E.A."/>
            <person name="Lucas S."/>
            <person name="Paulsen I.T."/>
            <person name="Hattenrath-Lehmann T.K."/>
            <person name="Talmage S.C."/>
            <person name="Walker E.A."/>
            <person name="Koch F."/>
            <person name="Burson A.M."/>
            <person name="Marcoval M.A."/>
            <person name="Tang Y.Z."/>
            <person name="Lecleir G.R."/>
            <person name="Coyne K.J."/>
            <person name="Berg G.M."/>
            <person name="Bertrand E.M."/>
            <person name="Saito M.A."/>
            <person name="Gladyshev V.N."/>
            <person name="Grigoriev I.V."/>
        </authorList>
    </citation>
    <scope>NUCLEOTIDE SEQUENCE [LARGE SCALE GENOMIC DNA]</scope>
    <source>
        <strain evidence="2">CCMP 1984</strain>
    </source>
</reference>
<keyword evidence="2" id="KW-1185">Reference proteome</keyword>
<sequence length="119" mass="12931">YEEAVELGSVDAMKCLGDIFGLGKGVKMNRTKAKKFYRMAAIRGHPQAQHNIGVLLTHPSEVSEGDSAEEGLLHLINSAAQGYTPAECMLGRCYCVGIGCEVDLQKSYFWYSRAAAKGD</sequence>
<name>F0Y418_AURAN</name>
<dbReference type="GeneID" id="20226816"/>
<dbReference type="Gene3D" id="1.25.40.10">
    <property type="entry name" value="Tetratricopeptide repeat domain"/>
    <property type="match status" value="1"/>
</dbReference>
<feature type="non-terminal residue" evidence="1">
    <location>
        <position position="1"/>
    </location>
</feature>
<feature type="non-terminal residue" evidence="1">
    <location>
        <position position="119"/>
    </location>
</feature>
<dbReference type="InParanoid" id="F0Y418"/>
<dbReference type="OrthoDB" id="2384430at2759"/>
<dbReference type="PANTHER" id="PTHR45011:SF1">
    <property type="entry name" value="DAP3-BINDING CELL DEATH ENHANCER 1"/>
    <property type="match status" value="1"/>
</dbReference>
<dbReference type="Pfam" id="PF08238">
    <property type="entry name" value="Sel1"/>
    <property type="match status" value="2"/>
</dbReference>